<accession>D6YBG8</accession>
<dbReference type="eggNOG" id="ENOG50337D4">
    <property type="taxonomic scope" value="Bacteria"/>
</dbReference>
<dbReference type="AlphaFoldDB" id="D6YBG8"/>
<gene>
    <name evidence="1" type="ordered locus">Tbis_1816</name>
</gene>
<name>D6YBG8_THEBD</name>
<sequence>MVKTTRKVWVPNGGQLGVYGRNTRSKSLISAFYLRFRVYRDDGKDVTNQFWRPSMTTRDYFLREGEKVNKRVVNRSGKGHYYYIRAECQLRVGHPYLHRCHGVFAVSSWY</sequence>
<reference evidence="1 2" key="1">
    <citation type="submission" date="2010-01" db="EMBL/GenBank/DDBJ databases">
        <title>The complete genome of Thermobispora bispora DSM 43833.</title>
        <authorList>
            <consortium name="US DOE Joint Genome Institute (JGI-PGF)"/>
            <person name="Lucas S."/>
            <person name="Copeland A."/>
            <person name="Lapidus A."/>
            <person name="Glavina del Rio T."/>
            <person name="Dalin E."/>
            <person name="Tice H."/>
            <person name="Bruce D."/>
            <person name="Goodwin L."/>
            <person name="Pitluck S."/>
            <person name="Kyrpides N."/>
            <person name="Mavromatis K."/>
            <person name="Ivanova N."/>
            <person name="Mikhailova N."/>
            <person name="Chertkov O."/>
            <person name="Brettin T."/>
            <person name="Detter J.C."/>
            <person name="Han C."/>
            <person name="Larimer F."/>
            <person name="Land M."/>
            <person name="Hauser L."/>
            <person name="Markowitz V."/>
            <person name="Cheng J.-F."/>
            <person name="Hugenholtz P."/>
            <person name="Woyke T."/>
            <person name="Wu D."/>
            <person name="Jando M."/>
            <person name="Schneider S."/>
            <person name="Klenk H.-P."/>
            <person name="Eisen J.A."/>
        </authorList>
    </citation>
    <scope>NUCLEOTIDE SEQUENCE [LARGE SCALE GENOMIC DNA]</scope>
    <source>
        <strain evidence="2">ATCC 19993 / DSM 43833 / CBS 139.67 / JCM 10125 / KCTC 9307 / NBRC 14880 / R51</strain>
    </source>
</reference>
<evidence type="ECO:0000313" key="1">
    <source>
        <dbReference type="EMBL" id="ADG88528.1"/>
    </source>
</evidence>
<proteinExistence type="predicted"/>
<keyword evidence="2" id="KW-1185">Reference proteome</keyword>
<organism evidence="1 2">
    <name type="scientific">Thermobispora bispora (strain ATCC 19993 / DSM 43833 / CBS 139.67 / JCM 10125 / KCTC 9307 / NBRC 14880 / R51)</name>
    <dbReference type="NCBI Taxonomy" id="469371"/>
    <lineage>
        <taxon>Bacteria</taxon>
        <taxon>Bacillati</taxon>
        <taxon>Actinomycetota</taxon>
        <taxon>Actinomycetes</taxon>
        <taxon>Streptosporangiales</taxon>
        <taxon>Streptosporangiaceae</taxon>
        <taxon>Thermobispora</taxon>
    </lineage>
</organism>
<protein>
    <submittedName>
        <fullName evidence="1">Uncharacterized protein</fullName>
    </submittedName>
</protein>
<evidence type="ECO:0000313" key="2">
    <source>
        <dbReference type="Proteomes" id="UP000006640"/>
    </source>
</evidence>
<dbReference type="HOGENOM" id="CLU_148571_0_0_11"/>
<dbReference type="KEGG" id="tbi:Tbis_1816"/>
<dbReference type="Proteomes" id="UP000006640">
    <property type="component" value="Chromosome"/>
</dbReference>
<dbReference type="EMBL" id="CP001874">
    <property type="protein sequence ID" value="ADG88528.1"/>
    <property type="molecule type" value="Genomic_DNA"/>
</dbReference>